<feature type="compositionally biased region" description="Basic residues" evidence="1">
    <location>
        <begin position="412"/>
        <end position="427"/>
    </location>
</feature>
<feature type="compositionally biased region" description="Basic residues" evidence="1">
    <location>
        <begin position="473"/>
        <end position="482"/>
    </location>
</feature>
<feature type="region of interest" description="Disordered" evidence="1">
    <location>
        <begin position="1"/>
        <end position="118"/>
    </location>
</feature>
<keyword evidence="2" id="KW-0472">Membrane</keyword>
<feature type="transmembrane region" description="Helical" evidence="2">
    <location>
        <begin position="599"/>
        <end position="619"/>
    </location>
</feature>
<feature type="transmembrane region" description="Helical" evidence="2">
    <location>
        <begin position="639"/>
        <end position="660"/>
    </location>
</feature>
<dbReference type="EMBL" id="MU069444">
    <property type="protein sequence ID" value="KAF5843317.1"/>
    <property type="molecule type" value="Genomic_DNA"/>
</dbReference>
<evidence type="ECO:0000313" key="4">
    <source>
        <dbReference type="Proteomes" id="UP000815325"/>
    </source>
</evidence>
<feature type="region of interest" description="Disordered" evidence="1">
    <location>
        <begin position="239"/>
        <end position="325"/>
    </location>
</feature>
<name>A0ABQ7H8Y2_DUNSA</name>
<evidence type="ECO:0000256" key="2">
    <source>
        <dbReference type="SAM" id="Phobius"/>
    </source>
</evidence>
<gene>
    <name evidence="3" type="ORF">DUNSADRAFT_17894</name>
</gene>
<evidence type="ECO:0008006" key="5">
    <source>
        <dbReference type="Google" id="ProtNLM"/>
    </source>
</evidence>
<comment type="caution">
    <text evidence="3">The sequence shown here is derived from an EMBL/GenBank/DDBJ whole genome shotgun (WGS) entry which is preliminary data.</text>
</comment>
<protein>
    <recommendedName>
        <fullName evidence="5">Reticulon-like protein</fullName>
    </recommendedName>
</protein>
<feature type="transmembrane region" description="Helical" evidence="2">
    <location>
        <begin position="576"/>
        <end position="593"/>
    </location>
</feature>
<keyword evidence="2" id="KW-1133">Transmembrane helix</keyword>
<keyword evidence="4" id="KW-1185">Reference proteome</keyword>
<evidence type="ECO:0000256" key="1">
    <source>
        <dbReference type="SAM" id="MobiDB-lite"/>
    </source>
</evidence>
<feature type="compositionally biased region" description="Basic residues" evidence="1">
    <location>
        <begin position="47"/>
        <end position="57"/>
    </location>
</feature>
<accession>A0ABQ7H8Y2</accession>
<feature type="transmembrane region" description="Helical" evidence="2">
    <location>
        <begin position="666"/>
        <end position="686"/>
    </location>
</feature>
<evidence type="ECO:0000313" key="3">
    <source>
        <dbReference type="EMBL" id="KAF5843317.1"/>
    </source>
</evidence>
<keyword evidence="2" id="KW-0812">Transmembrane</keyword>
<feature type="compositionally biased region" description="Low complexity" evidence="1">
    <location>
        <begin position="96"/>
        <end position="118"/>
    </location>
</feature>
<sequence length="697" mass="73343">MRQRRGGQNAGSPLATTDAGYTGQDGAVLLDELLPADVAEEPETNKRGRRRSLRARQQRPDSAYVGTPYAIDSALLQQQQQQEIEPSVQHHPFQRPSLSSGHSPSSSHAPTPPQQHHQLPSLYYCNSLYGPDTASAAAAAATAAGPSPRMRPSPKAVAAAHGAYLGTGNARHFGGQHGGEGQEGNTGTLGLLQQLSQGALRRGTQVQLFGRAASGATSGITSILDAFAALDTPLERYGAAESGERGGDDDGLCGRSAGLGGAGQGARRLSDPEEENDGWMRGADGGKPLVARQRDPGGEGGPGQTALGGAVVRNSWGGPNDPGGSGLSEGAALGFAGAVAIKRVEDALLWRDPWLSARALAGGLYLIVCVQQAVKASTYLRPTTLILAAAFLILVANLAAAAYRAFRNAAHRHAPNRHHHHHHHKLVSQHNGQPLPDQLAPDASLAAGAAQPPAPRSNQRRPHGSSDGGSKQQHGRQHRARQRWGEVGNGIGGVEGEVLHGGGVFGQHRAEQEGEGGAVGLGGGVRSSTMMRHAMEQERLVYQWTHLILSAFTRWAIPLAAACCAVVYRALSGRRLATTVLVAASLWLGMLLSELDVMSPSTFCGLLYTTVFTLPASYIRCRQVMDGAVETILRFLARLLVSGDRASLLLTTSTLLLVFSTTSFSLVSRVSLALACAMCVLVYTTLFRPSSRQSARA</sequence>
<feature type="compositionally biased region" description="Low complexity" evidence="1">
    <location>
        <begin position="440"/>
        <end position="451"/>
    </location>
</feature>
<feature type="transmembrane region" description="Helical" evidence="2">
    <location>
        <begin position="386"/>
        <end position="406"/>
    </location>
</feature>
<dbReference type="Proteomes" id="UP000815325">
    <property type="component" value="Unassembled WGS sequence"/>
</dbReference>
<organism evidence="3 4">
    <name type="scientific">Dunaliella salina</name>
    <name type="common">Green alga</name>
    <name type="synonym">Protococcus salinus</name>
    <dbReference type="NCBI Taxonomy" id="3046"/>
    <lineage>
        <taxon>Eukaryota</taxon>
        <taxon>Viridiplantae</taxon>
        <taxon>Chlorophyta</taxon>
        <taxon>core chlorophytes</taxon>
        <taxon>Chlorophyceae</taxon>
        <taxon>CS clade</taxon>
        <taxon>Chlamydomonadales</taxon>
        <taxon>Dunaliellaceae</taxon>
        <taxon>Dunaliella</taxon>
    </lineage>
</organism>
<reference evidence="3" key="1">
    <citation type="submission" date="2017-08" db="EMBL/GenBank/DDBJ databases">
        <authorList>
            <person name="Polle J.E."/>
            <person name="Barry K."/>
            <person name="Cushman J."/>
            <person name="Schmutz J."/>
            <person name="Tran D."/>
            <person name="Hathwaick L.T."/>
            <person name="Yim W.C."/>
            <person name="Jenkins J."/>
            <person name="Mckie-Krisberg Z.M."/>
            <person name="Prochnik S."/>
            <person name="Lindquist E."/>
            <person name="Dockter R.B."/>
            <person name="Adam C."/>
            <person name="Molina H."/>
            <person name="Bunkerborg J."/>
            <person name="Jin E."/>
            <person name="Buchheim M."/>
            <person name="Magnuson J."/>
        </authorList>
    </citation>
    <scope>NUCLEOTIDE SEQUENCE</scope>
    <source>
        <strain evidence="3">CCAP 19/18</strain>
    </source>
</reference>
<proteinExistence type="predicted"/>
<feature type="region of interest" description="Disordered" evidence="1">
    <location>
        <begin position="412"/>
        <end position="487"/>
    </location>
</feature>